<comment type="caution">
    <text evidence="1">The sequence shown here is derived from an EMBL/GenBank/DDBJ whole genome shotgun (WGS) entry which is preliminary data.</text>
</comment>
<sequence>MRNPQNQNLSPDSKVQYLKLTKQSRFKIKAAATQSAATVFGETRTKHISVQIHSYPISVQIHRNIEISLQTLSNNVSFQILSNGFWVQPHIHMVRFQIHRNIL</sequence>
<accession>A0ABD0LW52</accession>
<keyword evidence="2" id="KW-1185">Reference proteome</keyword>
<evidence type="ECO:0000313" key="2">
    <source>
        <dbReference type="Proteomes" id="UP001519460"/>
    </source>
</evidence>
<name>A0ABD0LW52_9CAEN</name>
<dbReference type="EMBL" id="JACVVK020000021">
    <property type="protein sequence ID" value="KAK7503259.1"/>
    <property type="molecule type" value="Genomic_DNA"/>
</dbReference>
<dbReference type="Proteomes" id="UP001519460">
    <property type="component" value="Unassembled WGS sequence"/>
</dbReference>
<reference evidence="1 2" key="1">
    <citation type="journal article" date="2023" name="Sci. Data">
        <title>Genome assembly of the Korean intertidal mud-creeper Batillaria attramentaria.</title>
        <authorList>
            <person name="Patra A.K."/>
            <person name="Ho P.T."/>
            <person name="Jun S."/>
            <person name="Lee S.J."/>
            <person name="Kim Y."/>
            <person name="Won Y.J."/>
        </authorList>
    </citation>
    <scope>NUCLEOTIDE SEQUENCE [LARGE SCALE GENOMIC DNA]</scope>
    <source>
        <strain evidence="1">Wonlab-2016</strain>
    </source>
</reference>
<proteinExistence type="predicted"/>
<dbReference type="AlphaFoldDB" id="A0ABD0LW52"/>
<protein>
    <submittedName>
        <fullName evidence="1">Uncharacterized protein</fullName>
    </submittedName>
</protein>
<evidence type="ECO:0000313" key="1">
    <source>
        <dbReference type="EMBL" id="KAK7503259.1"/>
    </source>
</evidence>
<organism evidence="1 2">
    <name type="scientific">Batillaria attramentaria</name>
    <dbReference type="NCBI Taxonomy" id="370345"/>
    <lineage>
        <taxon>Eukaryota</taxon>
        <taxon>Metazoa</taxon>
        <taxon>Spiralia</taxon>
        <taxon>Lophotrochozoa</taxon>
        <taxon>Mollusca</taxon>
        <taxon>Gastropoda</taxon>
        <taxon>Caenogastropoda</taxon>
        <taxon>Sorbeoconcha</taxon>
        <taxon>Cerithioidea</taxon>
        <taxon>Batillariidae</taxon>
        <taxon>Batillaria</taxon>
    </lineage>
</organism>
<gene>
    <name evidence="1" type="ORF">BaRGS_00005524</name>
</gene>